<evidence type="ECO:0000256" key="1">
    <source>
        <dbReference type="SAM" id="MobiDB-lite"/>
    </source>
</evidence>
<feature type="region of interest" description="Disordered" evidence="1">
    <location>
        <begin position="193"/>
        <end position="216"/>
    </location>
</feature>
<accession>C8W8X5</accession>
<evidence type="ECO:0000313" key="4">
    <source>
        <dbReference type="Proteomes" id="UP000000960"/>
    </source>
</evidence>
<sequence>MSQDTTKKSGTKRKTTPTKRSVEPLKETTAERPSGAVKISPTKKAEKPQVDKKSQSGQKSVESKKTKTTLKAASSQENHKDVKPTRSARAQKSERGQRSEGIQKPHFSVASLVEIKDKALDFARNHTKLVTFLGIVIFLIVGLYSPVRGYYHAVREHDELLFNQQKLEEETKRLLQDVQRLQTKEGIIDEAHKQGMVSKDEESARVEGLEKKKDENTVQHPDYPWYIKVGDFIFGFSPENSGNTEAPKSANSDDPTSAPAPGESHEQKNSGESGSSEGSGGDSSKPENGNSH</sequence>
<proteinExistence type="predicted"/>
<dbReference type="Proteomes" id="UP000000960">
    <property type="component" value="Chromosome"/>
</dbReference>
<dbReference type="OrthoDB" id="3186693at2"/>
<evidence type="ECO:0008006" key="5">
    <source>
        <dbReference type="Google" id="ProtNLM"/>
    </source>
</evidence>
<dbReference type="KEGG" id="apv:Apar_0127"/>
<dbReference type="STRING" id="521095.Apar_0127"/>
<gene>
    <name evidence="3" type="ordered locus">Apar_0127</name>
</gene>
<protein>
    <recommendedName>
        <fullName evidence="5">Septum formation initiator</fullName>
    </recommendedName>
</protein>
<keyword evidence="2" id="KW-0812">Transmembrane</keyword>
<feature type="region of interest" description="Disordered" evidence="1">
    <location>
        <begin position="238"/>
        <end position="292"/>
    </location>
</feature>
<feature type="region of interest" description="Disordered" evidence="1">
    <location>
        <begin position="1"/>
        <end position="103"/>
    </location>
</feature>
<organism evidence="3 4">
    <name type="scientific">Lancefieldella parvula (strain ATCC 33793 / DSM 20469 / CCUG 32760 / JCM 10300 / KCTC 3663 / VPI 0546 / 1246)</name>
    <name type="common">Atopobium parvulum</name>
    <dbReference type="NCBI Taxonomy" id="521095"/>
    <lineage>
        <taxon>Bacteria</taxon>
        <taxon>Bacillati</taxon>
        <taxon>Actinomycetota</taxon>
        <taxon>Coriobacteriia</taxon>
        <taxon>Coriobacteriales</taxon>
        <taxon>Atopobiaceae</taxon>
        <taxon>Lancefieldella</taxon>
    </lineage>
</organism>
<dbReference type="eggNOG" id="COG2919">
    <property type="taxonomic scope" value="Bacteria"/>
</dbReference>
<dbReference type="RefSeq" id="WP_012808223.1">
    <property type="nucleotide sequence ID" value="NC_013203.1"/>
</dbReference>
<keyword evidence="4" id="KW-1185">Reference proteome</keyword>
<evidence type="ECO:0000256" key="2">
    <source>
        <dbReference type="SAM" id="Phobius"/>
    </source>
</evidence>
<keyword evidence="2" id="KW-1133">Transmembrane helix</keyword>
<dbReference type="EMBL" id="CP001721">
    <property type="protein sequence ID" value="ACV50563.1"/>
    <property type="molecule type" value="Genomic_DNA"/>
</dbReference>
<feature type="transmembrane region" description="Helical" evidence="2">
    <location>
        <begin position="129"/>
        <end position="147"/>
    </location>
</feature>
<feature type="compositionally biased region" description="Basic and acidic residues" evidence="1">
    <location>
        <begin position="91"/>
        <end position="103"/>
    </location>
</feature>
<dbReference type="HOGENOM" id="CLU_952023_0_0_11"/>
<dbReference type="GeneID" id="84806890"/>
<reference evidence="3 4" key="1">
    <citation type="journal article" date="2009" name="Stand. Genomic Sci.">
        <title>Complete genome sequence of Atopobium parvulum type strain (IPP 1246).</title>
        <authorList>
            <person name="Copeland A."/>
            <person name="Sikorski J."/>
            <person name="Lapidus A."/>
            <person name="Nolan M."/>
            <person name="Del Rio T.G."/>
            <person name="Lucas S."/>
            <person name="Chen F."/>
            <person name="Tice H."/>
            <person name="Pitluck S."/>
            <person name="Cheng J.F."/>
            <person name="Pukall R."/>
            <person name="Chertkov O."/>
            <person name="Brettin T."/>
            <person name="Han C."/>
            <person name="Detter J.C."/>
            <person name="Kuske C."/>
            <person name="Bruce D."/>
            <person name="Goodwin L."/>
            <person name="Ivanova N."/>
            <person name="Mavromatis K."/>
            <person name="Mikhailova N."/>
            <person name="Chen A."/>
            <person name="Palaniappan K."/>
            <person name="Chain P."/>
            <person name="Rohde M."/>
            <person name="Goker M."/>
            <person name="Bristow J."/>
            <person name="Eisen J.A."/>
            <person name="Markowitz V."/>
            <person name="Hugenholtz P."/>
            <person name="Kyrpides N.C."/>
            <person name="Klenk H.P."/>
            <person name="Detter J.C."/>
        </authorList>
    </citation>
    <scope>NUCLEOTIDE SEQUENCE [LARGE SCALE GENOMIC DNA]</scope>
    <source>
        <strain evidence="4">ATCC 33793 / DSM 20469 / CCUG 32760 / JCM 10300 / KCTC 3663 / VPI 0546 / 1246</strain>
    </source>
</reference>
<name>C8W8X5_LANP1</name>
<feature type="compositionally biased region" description="Basic and acidic residues" evidence="1">
    <location>
        <begin position="20"/>
        <end position="30"/>
    </location>
</feature>
<dbReference type="AlphaFoldDB" id="C8W8X5"/>
<feature type="compositionally biased region" description="Polar residues" evidence="1">
    <location>
        <begin position="238"/>
        <end position="255"/>
    </location>
</feature>
<feature type="compositionally biased region" description="Basic and acidic residues" evidence="1">
    <location>
        <begin position="43"/>
        <end position="54"/>
    </location>
</feature>
<keyword evidence="2" id="KW-0472">Membrane</keyword>
<evidence type="ECO:0000313" key="3">
    <source>
        <dbReference type="EMBL" id="ACV50563.1"/>
    </source>
</evidence>